<protein>
    <submittedName>
        <fullName evidence="2">SIMPL domain-containing protein</fullName>
    </submittedName>
</protein>
<feature type="signal peptide" evidence="1">
    <location>
        <begin position="1"/>
        <end position="19"/>
    </location>
</feature>
<dbReference type="EMBL" id="JAOWKY010000001">
    <property type="protein sequence ID" value="MCV2868395.1"/>
    <property type="molecule type" value="Genomic_DNA"/>
</dbReference>
<keyword evidence="1" id="KW-0732">Signal</keyword>
<gene>
    <name evidence="2" type="ORF">OEW28_07110</name>
</gene>
<evidence type="ECO:0000313" key="2">
    <source>
        <dbReference type="EMBL" id="MCV2868395.1"/>
    </source>
</evidence>
<comment type="caution">
    <text evidence="2">The sequence shown here is derived from an EMBL/GenBank/DDBJ whole genome shotgun (WGS) entry which is preliminary data.</text>
</comment>
<dbReference type="Pfam" id="PF04402">
    <property type="entry name" value="SIMPL"/>
    <property type="match status" value="1"/>
</dbReference>
<organism evidence="2 3">
    <name type="scientific">Albidovulum marisflavi</name>
    <dbReference type="NCBI Taxonomy" id="2984159"/>
    <lineage>
        <taxon>Bacteria</taxon>
        <taxon>Pseudomonadati</taxon>
        <taxon>Pseudomonadota</taxon>
        <taxon>Alphaproteobacteria</taxon>
        <taxon>Rhodobacterales</taxon>
        <taxon>Paracoccaceae</taxon>
        <taxon>Albidovulum</taxon>
    </lineage>
</organism>
<evidence type="ECO:0000256" key="1">
    <source>
        <dbReference type="SAM" id="SignalP"/>
    </source>
</evidence>
<dbReference type="RefSeq" id="WP_263734007.1">
    <property type="nucleotide sequence ID" value="NZ_JAOWKY010000001.1"/>
</dbReference>
<sequence>MRILPLVFSALLIASPAFAQDAPSVISVTGQGTIAAMPDMATISLGVATNGSTAREALDANSEAIAAVLSRLTASGIAEKDIQTSGLSLGPVYDYSSANEGRGPKLTGFQASNMVTVKVRALNELGALLDTTVGEGANTINGVFFGLEESDAKADEARLAAMADARRKAELLAEAADVRLGRIVSISEGGVAMPMGGMGAVAFERAAAPVPIAEGEVTVSASVSISWEIDQ</sequence>
<proteinExistence type="predicted"/>
<name>A0ABT2ZB79_9RHOB</name>
<keyword evidence="3" id="KW-1185">Reference proteome</keyword>
<dbReference type="InterPro" id="IPR007497">
    <property type="entry name" value="SIMPL/DUF541"/>
</dbReference>
<dbReference type="Proteomes" id="UP001652542">
    <property type="component" value="Unassembled WGS sequence"/>
</dbReference>
<dbReference type="PANTHER" id="PTHR34387:SF1">
    <property type="entry name" value="PERIPLASMIC IMMUNOGENIC PROTEIN"/>
    <property type="match status" value="1"/>
</dbReference>
<feature type="chain" id="PRO_5046546987" evidence="1">
    <location>
        <begin position="20"/>
        <end position="231"/>
    </location>
</feature>
<accession>A0ABT2ZB79</accession>
<dbReference type="Gene3D" id="3.30.110.170">
    <property type="entry name" value="Protein of unknown function (DUF541), domain 1"/>
    <property type="match status" value="1"/>
</dbReference>
<evidence type="ECO:0000313" key="3">
    <source>
        <dbReference type="Proteomes" id="UP001652542"/>
    </source>
</evidence>
<reference evidence="2 3" key="1">
    <citation type="submission" date="2022-10" db="EMBL/GenBank/DDBJ databases">
        <title>Defluviimonas sp. nov., isolated from ocean surface water.</title>
        <authorList>
            <person name="He W."/>
            <person name="Wang L."/>
            <person name="Zhang D.-F."/>
        </authorList>
    </citation>
    <scope>NUCLEOTIDE SEQUENCE [LARGE SCALE GENOMIC DNA]</scope>
    <source>
        <strain evidence="2 3">WL0002</strain>
    </source>
</reference>
<dbReference type="InterPro" id="IPR052022">
    <property type="entry name" value="26kDa_periplasmic_antigen"/>
</dbReference>
<dbReference type="Gene3D" id="3.30.70.2970">
    <property type="entry name" value="Protein of unknown function (DUF541), domain 2"/>
    <property type="match status" value="1"/>
</dbReference>
<dbReference type="PANTHER" id="PTHR34387">
    <property type="entry name" value="SLR1258 PROTEIN"/>
    <property type="match status" value="1"/>
</dbReference>